<organism evidence="2 3">
    <name type="scientific">Tolypocladium capitatum</name>
    <dbReference type="NCBI Taxonomy" id="45235"/>
    <lineage>
        <taxon>Eukaryota</taxon>
        <taxon>Fungi</taxon>
        <taxon>Dikarya</taxon>
        <taxon>Ascomycota</taxon>
        <taxon>Pezizomycotina</taxon>
        <taxon>Sordariomycetes</taxon>
        <taxon>Hypocreomycetidae</taxon>
        <taxon>Hypocreales</taxon>
        <taxon>Ophiocordycipitaceae</taxon>
        <taxon>Tolypocladium</taxon>
    </lineage>
</organism>
<feature type="compositionally biased region" description="Pro residues" evidence="1">
    <location>
        <begin position="15"/>
        <end position="28"/>
    </location>
</feature>
<protein>
    <submittedName>
        <fullName evidence="2">Uncharacterized protein</fullName>
    </submittedName>
</protein>
<keyword evidence="3" id="KW-1185">Reference proteome</keyword>
<reference evidence="2 3" key="1">
    <citation type="submission" date="2017-08" db="EMBL/GenBank/DDBJ databases">
        <title>Harnessing the power of phylogenomics to disentangle the directionality and signatures of interkingdom host jumping in the parasitic fungal genus Tolypocladium.</title>
        <authorList>
            <person name="Quandt C.A."/>
            <person name="Patterson W."/>
            <person name="Spatafora J.W."/>
        </authorList>
    </citation>
    <scope>NUCLEOTIDE SEQUENCE [LARGE SCALE GENOMIC DNA]</scope>
    <source>
        <strain evidence="2 3">CBS 113982</strain>
    </source>
</reference>
<dbReference type="STRING" id="45235.A0A2K3QKJ1"/>
<feature type="region of interest" description="Disordered" evidence="1">
    <location>
        <begin position="60"/>
        <end position="98"/>
    </location>
</feature>
<feature type="region of interest" description="Disordered" evidence="1">
    <location>
        <begin position="1"/>
        <end position="29"/>
    </location>
</feature>
<accession>A0A2K3QKJ1</accession>
<dbReference type="Proteomes" id="UP000236621">
    <property type="component" value="Unassembled WGS sequence"/>
</dbReference>
<comment type="caution">
    <text evidence="2">The sequence shown here is derived from an EMBL/GenBank/DDBJ whole genome shotgun (WGS) entry which is preliminary data.</text>
</comment>
<dbReference type="OrthoDB" id="5238413at2759"/>
<dbReference type="AlphaFoldDB" id="A0A2K3QKJ1"/>
<sequence length="98" mass="10761">MDGTALVPDDVLDPLPLPPPPPPPPPPRLFDRLRQIAGYTWDDSRPPFHSTYDFCRTAKGASKADRAAPTTGMSSEPGSSPRRRRPRARSTMNRAPAQ</sequence>
<dbReference type="EMBL" id="NRSZ01000311">
    <property type="protein sequence ID" value="PNY28052.1"/>
    <property type="molecule type" value="Genomic_DNA"/>
</dbReference>
<proteinExistence type="predicted"/>
<evidence type="ECO:0000256" key="1">
    <source>
        <dbReference type="SAM" id="MobiDB-lite"/>
    </source>
</evidence>
<evidence type="ECO:0000313" key="3">
    <source>
        <dbReference type="Proteomes" id="UP000236621"/>
    </source>
</evidence>
<name>A0A2K3QKJ1_9HYPO</name>
<gene>
    <name evidence="2" type="ORF">TCAP_02023</name>
</gene>
<evidence type="ECO:0000313" key="2">
    <source>
        <dbReference type="EMBL" id="PNY28052.1"/>
    </source>
</evidence>